<proteinExistence type="predicted"/>
<keyword evidence="2" id="KW-0808">Transferase</keyword>
<organism evidence="2 3">
    <name type="scientific">Microbulbifer echini</name>
    <dbReference type="NCBI Taxonomy" id="1529067"/>
    <lineage>
        <taxon>Bacteria</taxon>
        <taxon>Pseudomonadati</taxon>
        <taxon>Pseudomonadota</taxon>
        <taxon>Gammaproteobacteria</taxon>
        <taxon>Cellvibrionales</taxon>
        <taxon>Microbulbiferaceae</taxon>
        <taxon>Microbulbifer</taxon>
    </lineage>
</organism>
<keyword evidence="3" id="KW-1185">Reference proteome</keyword>
<comment type="caution">
    <text evidence="2">The sequence shown here is derived from an EMBL/GenBank/DDBJ whole genome shotgun (WGS) entry which is preliminary data.</text>
</comment>
<dbReference type="Gene3D" id="3.40.630.30">
    <property type="match status" value="1"/>
</dbReference>
<reference evidence="2 3" key="1">
    <citation type="submission" date="2024-08" db="EMBL/GenBank/DDBJ databases">
        <authorList>
            <person name="Ishaq N."/>
        </authorList>
    </citation>
    <scope>NUCLEOTIDE SEQUENCE [LARGE SCALE GENOMIC DNA]</scope>
    <source>
        <strain evidence="2 3">JCM 30400</strain>
    </source>
</reference>
<evidence type="ECO:0000259" key="1">
    <source>
        <dbReference type="PROSITE" id="PS51186"/>
    </source>
</evidence>
<evidence type="ECO:0000313" key="3">
    <source>
        <dbReference type="Proteomes" id="UP001569414"/>
    </source>
</evidence>
<dbReference type="GO" id="GO:0016746">
    <property type="term" value="F:acyltransferase activity"/>
    <property type="evidence" value="ECO:0007669"/>
    <property type="project" value="UniProtKB-KW"/>
</dbReference>
<dbReference type="PROSITE" id="PS51186">
    <property type="entry name" value="GNAT"/>
    <property type="match status" value="1"/>
</dbReference>
<dbReference type="EMBL" id="JBGMEL010000012">
    <property type="protein sequence ID" value="MFA0791492.1"/>
    <property type="molecule type" value="Genomic_DNA"/>
</dbReference>
<keyword evidence="2" id="KW-0012">Acyltransferase</keyword>
<dbReference type="RefSeq" id="WP_371843950.1">
    <property type="nucleotide sequence ID" value="NZ_JBGMEL010000012.1"/>
</dbReference>
<sequence length="140" mass="16193">MIQFIKTKDLDKSAKLTLANMQEYYGMYGVDWTLSDVRSAIENLENYDVVNDDGVFGIVRLSFENNRCQLRDIQIVSNQQNNGLGALVISKVTELARQKNLGFIDLRVFKRSPAYRLYGRLGFFTENEDDKFYQMTLTVI</sequence>
<dbReference type="InterPro" id="IPR000182">
    <property type="entry name" value="GNAT_dom"/>
</dbReference>
<dbReference type="EC" id="2.3.1.-" evidence="2"/>
<dbReference type="Pfam" id="PF00583">
    <property type="entry name" value="Acetyltransf_1"/>
    <property type="match status" value="1"/>
</dbReference>
<dbReference type="Proteomes" id="UP001569414">
    <property type="component" value="Unassembled WGS sequence"/>
</dbReference>
<name>A0ABV4NPM3_9GAMM</name>
<dbReference type="InterPro" id="IPR016181">
    <property type="entry name" value="Acyl_CoA_acyltransferase"/>
</dbReference>
<evidence type="ECO:0000313" key="2">
    <source>
        <dbReference type="EMBL" id="MFA0791492.1"/>
    </source>
</evidence>
<feature type="domain" description="N-acetyltransferase" evidence="1">
    <location>
        <begin position="5"/>
        <end position="140"/>
    </location>
</feature>
<dbReference type="SUPFAM" id="SSF55729">
    <property type="entry name" value="Acyl-CoA N-acyltransferases (Nat)"/>
    <property type="match status" value="1"/>
</dbReference>
<accession>A0ABV4NPM3</accession>
<gene>
    <name evidence="2" type="ORF">ACCI51_13120</name>
</gene>
<protein>
    <submittedName>
        <fullName evidence="2">GNAT family N-acetyltransferase</fullName>
        <ecNumber evidence="2">2.3.1.-</ecNumber>
    </submittedName>
</protein>